<dbReference type="InterPro" id="IPR006016">
    <property type="entry name" value="UspA"/>
</dbReference>
<name>A0A0R1U6W7_9LACO</name>
<dbReference type="CDD" id="cd00293">
    <property type="entry name" value="USP-like"/>
    <property type="match status" value="1"/>
</dbReference>
<gene>
    <name evidence="2" type="ORF">FC50_GL001803</name>
</gene>
<organism evidence="2 3">
    <name type="scientific">Lacticaseibacillus pantheris DSM 15945 = JCM 12539 = NBRC 106106</name>
    <dbReference type="NCBI Taxonomy" id="1423783"/>
    <lineage>
        <taxon>Bacteria</taxon>
        <taxon>Bacillati</taxon>
        <taxon>Bacillota</taxon>
        <taxon>Bacilli</taxon>
        <taxon>Lactobacillales</taxon>
        <taxon>Lactobacillaceae</taxon>
        <taxon>Lacticaseibacillus</taxon>
    </lineage>
</organism>
<dbReference type="InterPro" id="IPR014729">
    <property type="entry name" value="Rossmann-like_a/b/a_fold"/>
</dbReference>
<sequence>MAKVASFPGTSIQPVRHIMVGVEPTDTTQLGLQLAVARALTEHATLTLAMVMEPYDVSVYVRMNTQLLDRARTGMRHRLHTYARLARKAGVTTVTTFFAEGMPGDVLVNEAIPQVKPDLLIVGAETKVGAHRHFGSQVAYVVRYAPCTVTVAR</sequence>
<protein>
    <recommendedName>
        <fullName evidence="1">UspA domain-containing protein</fullName>
    </recommendedName>
</protein>
<accession>A0A0R1U6W7</accession>
<dbReference type="SUPFAM" id="SSF52402">
    <property type="entry name" value="Adenine nucleotide alpha hydrolases-like"/>
    <property type="match status" value="1"/>
</dbReference>
<dbReference type="AlphaFoldDB" id="A0A0R1U6W7"/>
<feature type="domain" description="UspA" evidence="1">
    <location>
        <begin position="16"/>
        <end position="153"/>
    </location>
</feature>
<dbReference type="EMBL" id="AZFJ01000052">
    <property type="protein sequence ID" value="KRL85627.1"/>
    <property type="molecule type" value="Genomic_DNA"/>
</dbReference>
<dbReference type="Pfam" id="PF00582">
    <property type="entry name" value="Usp"/>
    <property type="match status" value="1"/>
</dbReference>
<reference evidence="2 3" key="1">
    <citation type="journal article" date="2015" name="Genome Announc.">
        <title>Expanding the biotechnology potential of lactobacilli through comparative genomics of 213 strains and associated genera.</title>
        <authorList>
            <person name="Sun Z."/>
            <person name="Harris H.M."/>
            <person name="McCann A."/>
            <person name="Guo C."/>
            <person name="Argimon S."/>
            <person name="Zhang W."/>
            <person name="Yang X."/>
            <person name="Jeffery I.B."/>
            <person name="Cooney J.C."/>
            <person name="Kagawa T.F."/>
            <person name="Liu W."/>
            <person name="Song Y."/>
            <person name="Salvetti E."/>
            <person name="Wrobel A."/>
            <person name="Rasinkangas P."/>
            <person name="Parkhill J."/>
            <person name="Rea M.C."/>
            <person name="O'Sullivan O."/>
            <person name="Ritari J."/>
            <person name="Douillard F.P."/>
            <person name="Paul Ross R."/>
            <person name="Yang R."/>
            <person name="Briner A.E."/>
            <person name="Felis G.E."/>
            <person name="de Vos W.M."/>
            <person name="Barrangou R."/>
            <person name="Klaenhammer T.R."/>
            <person name="Caufield P.W."/>
            <person name="Cui Y."/>
            <person name="Zhang H."/>
            <person name="O'Toole P.W."/>
        </authorList>
    </citation>
    <scope>NUCLEOTIDE SEQUENCE [LARGE SCALE GENOMIC DNA]</scope>
    <source>
        <strain evidence="2 3">DSM 15945</strain>
    </source>
</reference>
<dbReference type="RefSeq" id="WP_056957004.1">
    <property type="nucleotide sequence ID" value="NZ_AZFJ01000052.1"/>
</dbReference>
<evidence type="ECO:0000259" key="1">
    <source>
        <dbReference type="Pfam" id="PF00582"/>
    </source>
</evidence>
<evidence type="ECO:0000313" key="3">
    <source>
        <dbReference type="Proteomes" id="UP000051922"/>
    </source>
</evidence>
<evidence type="ECO:0000313" key="2">
    <source>
        <dbReference type="EMBL" id="KRL85627.1"/>
    </source>
</evidence>
<dbReference type="Proteomes" id="UP000051922">
    <property type="component" value="Unassembled WGS sequence"/>
</dbReference>
<keyword evidence="3" id="KW-1185">Reference proteome</keyword>
<dbReference type="PATRIC" id="fig|1423783.4.peg.1846"/>
<proteinExistence type="predicted"/>
<dbReference type="STRING" id="1423783.FC50_GL001803"/>
<comment type="caution">
    <text evidence="2">The sequence shown here is derived from an EMBL/GenBank/DDBJ whole genome shotgun (WGS) entry which is preliminary data.</text>
</comment>
<dbReference type="Gene3D" id="3.40.50.620">
    <property type="entry name" value="HUPs"/>
    <property type="match status" value="1"/>
</dbReference>